<evidence type="ECO:0000313" key="4">
    <source>
        <dbReference type="EMBL" id="SBT57078.1"/>
    </source>
</evidence>
<accession>A0A1A9AKD3</accession>
<feature type="compositionally biased region" description="Basic and acidic residues" evidence="1">
    <location>
        <begin position="206"/>
        <end position="232"/>
    </location>
</feature>
<dbReference type="EMBL" id="FLRD01001354">
    <property type="protein sequence ID" value="SBT57078.1"/>
    <property type="molecule type" value="Genomic_DNA"/>
</dbReference>
<sequence length="875" mass="102443">MEKGRNNCDEINRASKKVTNITLLPYKTPILHGAIQINNEYNKNVNDGIDYKNLCLDLHKYVNAQKKCVQNVTALQKRPFVTKEWKDIIKGLAQTYNAKNIKKICYYEGDKETTKKKHVLNIHDVFRKFCIQKKIRLQNKSDMDFLKCNEYLSWIAEKKRELQSLDPDYKYIEEYEEYFHIHDNCNYPWLLKKTPDITCTMTTRTKAKEREGKGKSLSDTSKDLPVVNKDDSTSDNMSKPSLEKPPSKAIDHNSNLPPSSFPEQTPKKSTPHAGGNTIPQPNISDVILSGTSMPEPDPIFPPPIDNKHPQLKSFFEFLYNNLDGKKIQHDVDHSMKRKPVKISKDYPNYVQGDPILSTINKPYKYIPEGTLLSKKFFPLLLSKPQFAKTVPPSKQSLSPILPSQPISPSIPNSKNFSINLPHAVNYVPINKFTKFPVPFINELRPLPKITSGTKENETVLIEPAIPDASYFRSPSMIYTLVFLTIFTIISTFYLFSKYTPFGLLFSKKKRKKRLKRQLEIKKIPEESPSFDKITNYSVNDMPYENKTHDDNNIYTKIKIQKSIINKNISLPKNKKNKRKAIIDIHMELLNECKNDAWELNKNDFLEICLEEFIGEKNKIYANLENTALLRKNVSIRNPTTVTTLLWDKWKETYIPIWENFKRGNAFKLLQCQWKEEENAYLEKIQAENNILNEKNKIPLVEVKKDIWRKWIKKQATLIQQYKKEQWFKSLVEQIKDVSDEYKMGEIKDDIFVLNTEKLDNINNNEELYKHYNNLFLIKVLTHIFMMVIEECIKEESPEKTELVLDNIIEKLNKEKHAKIESENIHQENMNHKKYNETLEKDMHKYKDSFKELMEGWTNKPDIDINSAYDKNKSDK</sequence>
<evidence type="ECO:0000313" key="5">
    <source>
        <dbReference type="Proteomes" id="UP000078555"/>
    </source>
</evidence>
<keyword evidence="2" id="KW-0812">Transmembrane</keyword>
<feature type="transmembrane region" description="Helical" evidence="2">
    <location>
        <begin position="476"/>
        <end position="505"/>
    </location>
</feature>
<reference evidence="5" key="1">
    <citation type="submission" date="2016-05" db="EMBL/GenBank/DDBJ databases">
        <authorList>
            <person name="Naeem Raeece"/>
        </authorList>
    </citation>
    <scope>NUCLEOTIDE SEQUENCE [LARGE SCALE GENOMIC DNA]</scope>
</reference>
<evidence type="ECO:0000256" key="2">
    <source>
        <dbReference type="SAM" id="Phobius"/>
    </source>
</evidence>
<feature type="domain" description="Schizont-infected cell agglutination C-terminal" evidence="3">
    <location>
        <begin position="576"/>
        <end position="615"/>
    </location>
</feature>
<dbReference type="InterPro" id="IPR024288">
    <property type="entry name" value="SICA_C"/>
</dbReference>
<keyword evidence="2" id="KW-0472">Membrane</keyword>
<feature type="compositionally biased region" description="Basic and acidic residues" evidence="1">
    <location>
        <begin position="241"/>
        <end position="251"/>
    </location>
</feature>
<keyword evidence="2" id="KW-1133">Transmembrane helix</keyword>
<dbReference type="Pfam" id="PF12879">
    <property type="entry name" value="SICA_C"/>
    <property type="match status" value="1"/>
</dbReference>
<dbReference type="Proteomes" id="UP000078555">
    <property type="component" value="Unassembled WGS sequence"/>
</dbReference>
<dbReference type="AlphaFoldDB" id="A0A1A9AKD3"/>
<name>A0A1A9AKD3_PLAOA</name>
<protein>
    <submittedName>
        <fullName evidence="4">STP1 protein</fullName>
    </submittedName>
</protein>
<gene>
    <name evidence="4" type="ORF">POVWA1_079990</name>
</gene>
<keyword evidence="5" id="KW-1185">Reference proteome</keyword>
<evidence type="ECO:0000256" key="1">
    <source>
        <dbReference type="SAM" id="MobiDB-lite"/>
    </source>
</evidence>
<feature type="compositionally biased region" description="Polar residues" evidence="1">
    <location>
        <begin position="252"/>
        <end position="263"/>
    </location>
</feature>
<feature type="region of interest" description="Disordered" evidence="1">
    <location>
        <begin position="204"/>
        <end position="296"/>
    </location>
</feature>
<organism evidence="4 5">
    <name type="scientific">Plasmodium ovale wallikeri</name>
    <dbReference type="NCBI Taxonomy" id="864142"/>
    <lineage>
        <taxon>Eukaryota</taxon>
        <taxon>Sar</taxon>
        <taxon>Alveolata</taxon>
        <taxon>Apicomplexa</taxon>
        <taxon>Aconoidasida</taxon>
        <taxon>Haemosporida</taxon>
        <taxon>Plasmodiidae</taxon>
        <taxon>Plasmodium</taxon>
        <taxon>Plasmodium (Plasmodium)</taxon>
    </lineage>
</organism>
<evidence type="ECO:0000259" key="3">
    <source>
        <dbReference type="Pfam" id="PF12879"/>
    </source>
</evidence>
<proteinExistence type="predicted"/>